<name>A0A3P7LUC3_STRVU</name>
<feature type="region of interest" description="Disordered" evidence="1">
    <location>
        <begin position="104"/>
        <end position="148"/>
    </location>
</feature>
<accession>A0A3P7LUC3</accession>
<proteinExistence type="predicted"/>
<dbReference type="OrthoDB" id="5863082at2759"/>
<dbReference type="EMBL" id="UYYB01118781">
    <property type="protein sequence ID" value="VDM82672.1"/>
    <property type="molecule type" value="Genomic_DNA"/>
</dbReference>
<sequence length="148" mass="16090">MASSLDMIRNNRIRIPTAGRASSIAGSRSLGPRPSLLPLGINVFESNVSVTDQQKVREFLETRAHTGKTPKKASCSLTFNPQLQQSSSRGRSVRFCVEATISEQRESGSDEMLEEPSNVQSTSAPDQSITSNMTTPVPQSILKKKAKV</sequence>
<feature type="compositionally biased region" description="Polar residues" evidence="1">
    <location>
        <begin position="117"/>
        <end position="138"/>
    </location>
</feature>
<gene>
    <name evidence="2" type="ORF">SVUK_LOCUS17670</name>
</gene>
<evidence type="ECO:0000313" key="3">
    <source>
        <dbReference type="Proteomes" id="UP000270094"/>
    </source>
</evidence>
<evidence type="ECO:0000313" key="2">
    <source>
        <dbReference type="EMBL" id="VDM82672.1"/>
    </source>
</evidence>
<dbReference type="Proteomes" id="UP000270094">
    <property type="component" value="Unassembled WGS sequence"/>
</dbReference>
<evidence type="ECO:0000256" key="1">
    <source>
        <dbReference type="SAM" id="MobiDB-lite"/>
    </source>
</evidence>
<organism evidence="2 3">
    <name type="scientific">Strongylus vulgaris</name>
    <name type="common">Blood worm</name>
    <dbReference type="NCBI Taxonomy" id="40348"/>
    <lineage>
        <taxon>Eukaryota</taxon>
        <taxon>Metazoa</taxon>
        <taxon>Ecdysozoa</taxon>
        <taxon>Nematoda</taxon>
        <taxon>Chromadorea</taxon>
        <taxon>Rhabditida</taxon>
        <taxon>Rhabditina</taxon>
        <taxon>Rhabditomorpha</taxon>
        <taxon>Strongyloidea</taxon>
        <taxon>Strongylidae</taxon>
        <taxon>Strongylus</taxon>
    </lineage>
</organism>
<reference evidence="2 3" key="1">
    <citation type="submission" date="2018-11" db="EMBL/GenBank/DDBJ databases">
        <authorList>
            <consortium name="Pathogen Informatics"/>
        </authorList>
    </citation>
    <scope>NUCLEOTIDE SEQUENCE [LARGE SCALE GENOMIC DNA]</scope>
</reference>
<dbReference type="AlphaFoldDB" id="A0A3P7LUC3"/>
<protein>
    <submittedName>
        <fullName evidence="2">Uncharacterized protein</fullName>
    </submittedName>
</protein>
<keyword evidence="3" id="KW-1185">Reference proteome</keyword>